<keyword evidence="1" id="KW-1133">Transmembrane helix</keyword>
<name>A0A923J0H5_CLOTT</name>
<comment type="caution">
    <text evidence="2">The sequence shown here is derived from an EMBL/GenBank/DDBJ whole genome shotgun (WGS) entry which is preliminary data.</text>
</comment>
<feature type="transmembrane region" description="Helical" evidence="1">
    <location>
        <begin position="196"/>
        <end position="218"/>
    </location>
</feature>
<keyword evidence="1" id="KW-0812">Transmembrane</keyword>
<protein>
    <submittedName>
        <fullName evidence="2">YibE/F family protein</fullName>
    </submittedName>
</protein>
<feature type="transmembrane region" description="Helical" evidence="1">
    <location>
        <begin position="149"/>
        <end position="167"/>
    </location>
</feature>
<feature type="transmembrane region" description="Helical" evidence="1">
    <location>
        <begin position="267"/>
        <end position="287"/>
    </location>
</feature>
<organism evidence="2 3">
    <name type="scientific">Clostridium tetanomorphum</name>
    <dbReference type="NCBI Taxonomy" id="1553"/>
    <lineage>
        <taxon>Bacteria</taxon>
        <taxon>Bacillati</taxon>
        <taxon>Bacillota</taxon>
        <taxon>Clostridia</taxon>
        <taxon>Eubacteriales</taxon>
        <taxon>Clostridiaceae</taxon>
        <taxon>Clostridium</taxon>
    </lineage>
</organism>
<feature type="transmembrane region" description="Helical" evidence="1">
    <location>
        <begin position="321"/>
        <end position="341"/>
    </location>
</feature>
<reference evidence="2 3" key="1">
    <citation type="submission" date="2020-04" db="EMBL/GenBank/DDBJ databases">
        <title>Genomic insights into acetone-butanol-ethanol (ABE) fermentation by sequencing solventogenic clostridia strains.</title>
        <authorList>
            <person name="Brown S."/>
        </authorList>
    </citation>
    <scope>NUCLEOTIDE SEQUENCE [LARGE SCALE GENOMIC DNA]</scope>
    <source>
        <strain evidence="2 3">DJ011</strain>
    </source>
</reference>
<proteinExistence type="predicted"/>
<sequence length="392" mass="43695">MGQPLLEKDKLQKLISIFKNDINNNRNKYTFIAVISLILISIFSFYFISTNENYYNKTIAKITSITEKEETQTNGVTGSVENIKKQQIKAVIMNGVEKGKEIRLENTTSYSKVYDMDLKVKDEVFINIEKDTNKKIISATIIDFKRDKYIGYITILFVMLILLIGGLKGFRSLTSVIINIIIFSVIIGMFLHGYNLILISAIASILFIVVSILIVSGINKKTVSSIIGTMGGTIVSMLIAFIVIKLTNSRGIHFEEMEFLTHPPKNIFYAEILIGTLGAIMDIAISISSSMMEIYEKNPLIDRKVLVNSGLVIGKDIMGTMANTLVFAYISGSIPIILLLIKNNFPLSYIININMSLEIIRALTGSIGIVISIPITIYTSVILIKTQKIGDF</sequence>
<keyword evidence="1" id="KW-0472">Membrane</keyword>
<keyword evidence="3" id="KW-1185">Reference proteome</keyword>
<feature type="transmembrane region" description="Helical" evidence="1">
    <location>
        <begin position="224"/>
        <end position="246"/>
    </location>
</feature>
<feature type="transmembrane region" description="Helical" evidence="1">
    <location>
        <begin position="173"/>
        <end position="191"/>
    </location>
</feature>
<gene>
    <name evidence="2" type="ORF">HGG79_02975</name>
</gene>
<dbReference type="RefSeq" id="WP_051593185.1">
    <property type="nucleotide sequence ID" value="NZ_JAAZWO010000003.1"/>
</dbReference>
<dbReference type="PANTHER" id="PTHR41771:SF1">
    <property type="entry name" value="MEMBRANE PROTEIN"/>
    <property type="match status" value="1"/>
</dbReference>
<evidence type="ECO:0000313" key="3">
    <source>
        <dbReference type="Proteomes" id="UP000563151"/>
    </source>
</evidence>
<evidence type="ECO:0000256" key="1">
    <source>
        <dbReference type="SAM" id="Phobius"/>
    </source>
</evidence>
<dbReference type="Pfam" id="PF07907">
    <property type="entry name" value="YibE_F"/>
    <property type="match status" value="1"/>
</dbReference>
<dbReference type="PANTHER" id="PTHR41771">
    <property type="entry name" value="MEMBRANE PROTEIN-RELATED"/>
    <property type="match status" value="1"/>
</dbReference>
<accession>A0A923J0H5</accession>
<dbReference type="InterPro" id="IPR012507">
    <property type="entry name" value="YibE_F"/>
</dbReference>
<dbReference type="Proteomes" id="UP000563151">
    <property type="component" value="Unassembled WGS sequence"/>
</dbReference>
<dbReference type="AlphaFoldDB" id="A0A923J0H5"/>
<evidence type="ECO:0000313" key="2">
    <source>
        <dbReference type="EMBL" id="MBC2396745.1"/>
    </source>
</evidence>
<feature type="transmembrane region" description="Helical" evidence="1">
    <location>
        <begin position="29"/>
        <end position="48"/>
    </location>
</feature>
<dbReference type="EMBL" id="JAAZWO010000003">
    <property type="protein sequence ID" value="MBC2396745.1"/>
    <property type="molecule type" value="Genomic_DNA"/>
</dbReference>
<feature type="transmembrane region" description="Helical" evidence="1">
    <location>
        <begin position="362"/>
        <end position="384"/>
    </location>
</feature>